<keyword evidence="11" id="KW-1185">Reference proteome</keyword>
<keyword evidence="7" id="KW-0472">Membrane</keyword>
<proteinExistence type="inferred from homology"/>
<comment type="caution">
    <text evidence="10">The sequence shown here is derived from an EMBL/GenBank/DDBJ whole genome shotgun (WGS) entry which is preliminary data.</text>
</comment>
<evidence type="ECO:0000256" key="6">
    <source>
        <dbReference type="ARBA" id="ARBA00023034"/>
    </source>
</evidence>
<keyword evidence="8" id="KW-0325">Glycoprotein</keyword>
<evidence type="ECO:0000313" key="10">
    <source>
        <dbReference type="EMBL" id="GFR68417.1"/>
    </source>
</evidence>
<evidence type="ECO:0000256" key="2">
    <source>
        <dbReference type="ARBA" id="ARBA00009643"/>
    </source>
</evidence>
<keyword evidence="4 9" id="KW-0732">Signal</keyword>
<evidence type="ECO:0000256" key="1">
    <source>
        <dbReference type="ARBA" id="ARBA00004614"/>
    </source>
</evidence>
<sequence>MNFTWRLFMAELFFSFCSSLPGVDPGTSVQGIGNSEASNVACKEACRKTFAGLSTSEAEPYHYEGSQEDSCQRGCRFYAIVELLNKTSNHANTLDTCYDNCHDAYLARYKESESCRVGCDHQHPFQMKKSKLDLEIPRSKGRENVVSVLYPIMQIHNLYKSMQKASWSFFAVQDDTGSSGDIVIVQTKRLDRSNMFSKDNGAYSDVLGFSRHTQSKKQPVYTGDVDCDNLLKKDNFFAVDLHTTFEARPLPSKLAVDEI</sequence>
<name>A0AAV4F565_9GAST</name>
<accession>A0AAV4F565</accession>
<reference evidence="10 11" key="1">
    <citation type="journal article" date="2021" name="Elife">
        <title>Chloroplast acquisition without the gene transfer in kleptoplastic sea slugs, Plakobranchus ocellatus.</title>
        <authorList>
            <person name="Maeda T."/>
            <person name="Takahashi S."/>
            <person name="Yoshida T."/>
            <person name="Shimamura S."/>
            <person name="Takaki Y."/>
            <person name="Nagai Y."/>
            <person name="Toyoda A."/>
            <person name="Suzuki Y."/>
            <person name="Arimoto A."/>
            <person name="Ishii H."/>
            <person name="Satoh N."/>
            <person name="Nishiyama T."/>
            <person name="Hasebe M."/>
            <person name="Maruyama T."/>
            <person name="Minagawa J."/>
            <person name="Obokata J."/>
            <person name="Shigenobu S."/>
        </authorList>
    </citation>
    <scope>NUCLEOTIDE SEQUENCE [LARGE SCALE GENOMIC DNA]</scope>
</reference>
<evidence type="ECO:0000313" key="11">
    <source>
        <dbReference type="Proteomes" id="UP000762676"/>
    </source>
</evidence>
<feature type="chain" id="PRO_5044011129" evidence="9">
    <location>
        <begin position="20"/>
        <end position="259"/>
    </location>
</feature>
<evidence type="ECO:0000256" key="4">
    <source>
        <dbReference type="ARBA" id="ARBA00022729"/>
    </source>
</evidence>
<keyword evidence="5" id="KW-1133">Transmembrane helix</keyword>
<dbReference type="GO" id="GO:0000139">
    <property type="term" value="C:Golgi membrane"/>
    <property type="evidence" value="ECO:0007669"/>
    <property type="project" value="UniProtKB-SubCell"/>
</dbReference>
<dbReference type="InterPro" id="IPR022065">
    <property type="entry name" value="Uncharacterised_TMEM59"/>
</dbReference>
<dbReference type="PANTHER" id="PTHR28652:SF2">
    <property type="entry name" value="TRANSMEMBRANE PROTEIN 59-LIKE PROTEIN"/>
    <property type="match status" value="1"/>
</dbReference>
<protein>
    <submittedName>
        <fullName evidence="10">Transmembrane protein 59</fullName>
    </submittedName>
</protein>
<dbReference type="AlphaFoldDB" id="A0AAV4F565"/>
<evidence type="ECO:0000256" key="5">
    <source>
        <dbReference type="ARBA" id="ARBA00022989"/>
    </source>
</evidence>
<organism evidence="10 11">
    <name type="scientific">Elysia marginata</name>
    <dbReference type="NCBI Taxonomy" id="1093978"/>
    <lineage>
        <taxon>Eukaryota</taxon>
        <taxon>Metazoa</taxon>
        <taxon>Spiralia</taxon>
        <taxon>Lophotrochozoa</taxon>
        <taxon>Mollusca</taxon>
        <taxon>Gastropoda</taxon>
        <taxon>Heterobranchia</taxon>
        <taxon>Euthyneura</taxon>
        <taxon>Panpulmonata</taxon>
        <taxon>Sacoglossa</taxon>
        <taxon>Placobranchoidea</taxon>
        <taxon>Plakobranchidae</taxon>
        <taxon>Elysia</taxon>
    </lineage>
</organism>
<comment type="similarity">
    <text evidence="2">Belongs to the TMEM59 family.</text>
</comment>
<dbReference type="Proteomes" id="UP000762676">
    <property type="component" value="Unassembled WGS sequence"/>
</dbReference>
<dbReference type="PANTHER" id="PTHR28652">
    <property type="entry name" value="TRANSMEMBRANE PROTEIN 59-LIKE PROTEIN"/>
    <property type="match status" value="1"/>
</dbReference>
<dbReference type="Pfam" id="PF12280">
    <property type="entry name" value="BSMAP"/>
    <property type="match status" value="1"/>
</dbReference>
<keyword evidence="3 10" id="KW-0812">Transmembrane</keyword>
<feature type="signal peptide" evidence="9">
    <location>
        <begin position="1"/>
        <end position="19"/>
    </location>
</feature>
<comment type="subcellular location">
    <subcellularLocation>
        <location evidence="1">Golgi apparatus membrane</location>
        <topology evidence="1">Single-pass type I membrane protein</topology>
    </subcellularLocation>
</comment>
<keyword evidence="6" id="KW-0333">Golgi apparatus</keyword>
<evidence type="ECO:0000256" key="7">
    <source>
        <dbReference type="ARBA" id="ARBA00023136"/>
    </source>
</evidence>
<gene>
    <name evidence="10" type="ORF">ElyMa_000277800</name>
</gene>
<evidence type="ECO:0000256" key="8">
    <source>
        <dbReference type="ARBA" id="ARBA00023180"/>
    </source>
</evidence>
<dbReference type="EMBL" id="BMAT01000557">
    <property type="protein sequence ID" value="GFR68417.1"/>
    <property type="molecule type" value="Genomic_DNA"/>
</dbReference>
<evidence type="ECO:0000256" key="3">
    <source>
        <dbReference type="ARBA" id="ARBA00022692"/>
    </source>
</evidence>
<evidence type="ECO:0000256" key="9">
    <source>
        <dbReference type="SAM" id="SignalP"/>
    </source>
</evidence>